<proteinExistence type="predicted"/>
<evidence type="ECO:0008006" key="4">
    <source>
        <dbReference type="Google" id="ProtNLM"/>
    </source>
</evidence>
<organism evidence="2 3">
    <name type="scientific">Stieleria magnilauensis</name>
    <dbReference type="NCBI Taxonomy" id="2527963"/>
    <lineage>
        <taxon>Bacteria</taxon>
        <taxon>Pseudomonadati</taxon>
        <taxon>Planctomycetota</taxon>
        <taxon>Planctomycetia</taxon>
        <taxon>Pirellulales</taxon>
        <taxon>Pirellulaceae</taxon>
        <taxon>Stieleria</taxon>
    </lineage>
</organism>
<protein>
    <recommendedName>
        <fullName evidence="4">Acyltransferase family protein</fullName>
    </recommendedName>
</protein>
<sequence length="90" mass="10267">MQFLGRTSYVTYLLHWVAIELALFGLLQVAPNMNNRFLLAVYCTLIVYPITYVASDLIHRYLELPVIRWAKRGSRASTSKLNSPLVAARP</sequence>
<feature type="transmembrane region" description="Helical" evidence="1">
    <location>
        <begin position="12"/>
        <end position="31"/>
    </location>
</feature>
<reference evidence="2 3" key="1">
    <citation type="submission" date="2019-02" db="EMBL/GenBank/DDBJ databases">
        <title>Deep-cultivation of Planctomycetes and their phenomic and genomic characterization uncovers novel biology.</title>
        <authorList>
            <person name="Wiegand S."/>
            <person name="Jogler M."/>
            <person name="Boedeker C."/>
            <person name="Pinto D."/>
            <person name="Vollmers J."/>
            <person name="Rivas-Marin E."/>
            <person name="Kohn T."/>
            <person name="Peeters S.H."/>
            <person name="Heuer A."/>
            <person name="Rast P."/>
            <person name="Oberbeckmann S."/>
            <person name="Bunk B."/>
            <person name="Jeske O."/>
            <person name="Meyerdierks A."/>
            <person name="Storesund J.E."/>
            <person name="Kallscheuer N."/>
            <person name="Luecker S."/>
            <person name="Lage O.M."/>
            <person name="Pohl T."/>
            <person name="Merkel B.J."/>
            <person name="Hornburger P."/>
            <person name="Mueller R.-W."/>
            <person name="Bruemmer F."/>
            <person name="Labrenz M."/>
            <person name="Spormann A.M."/>
            <person name="Op den Camp H."/>
            <person name="Overmann J."/>
            <person name="Amann R."/>
            <person name="Jetten M.S.M."/>
            <person name="Mascher T."/>
            <person name="Medema M.H."/>
            <person name="Devos D.P."/>
            <person name="Kaster A.-K."/>
            <person name="Ovreas L."/>
            <person name="Rohde M."/>
            <person name="Galperin M.Y."/>
            <person name="Jogler C."/>
        </authorList>
    </citation>
    <scope>NUCLEOTIDE SEQUENCE [LARGE SCALE GENOMIC DNA]</scope>
    <source>
        <strain evidence="2 3">TBK1r</strain>
    </source>
</reference>
<keyword evidence="1" id="KW-0812">Transmembrane</keyword>
<accession>A0ABX5XUN0</accession>
<evidence type="ECO:0000313" key="3">
    <source>
        <dbReference type="Proteomes" id="UP000318081"/>
    </source>
</evidence>
<dbReference type="Proteomes" id="UP000318081">
    <property type="component" value="Chromosome"/>
</dbReference>
<feature type="transmembrane region" description="Helical" evidence="1">
    <location>
        <begin position="37"/>
        <end position="58"/>
    </location>
</feature>
<gene>
    <name evidence="2" type="ORF">TBK1r_42710</name>
</gene>
<keyword evidence="1" id="KW-1133">Transmembrane helix</keyword>
<name>A0ABX5XUN0_9BACT</name>
<keyword evidence="3" id="KW-1185">Reference proteome</keyword>
<evidence type="ECO:0000256" key="1">
    <source>
        <dbReference type="SAM" id="Phobius"/>
    </source>
</evidence>
<dbReference type="EMBL" id="CP036432">
    <property type="protein sequence ID" value="QDV85292.1"/>
    <property type="molecule type" value="Genomic_DNA"/>
</dbReference>
<keyword evidence="1" id="KW-0472">Membrane</keyword>
<evidence type="ECO:0000313" key="2">
    <source>
        <dbReference type="EMBL" id="QDV85292.1"/>
    </source>
</evidence>